<gene>
    <name evidence="1" type="ORF">TRITD_2Av1G264690</name>
</gene>
<keyword evidence="2" id="KW-1185">Reference proteome</keyword>
<dbReference type="EMBL" id="LT934113">
    <property type="protein sequence ID" value="VAH37021.1"/>
    <property type="molecule type" value="Genomic_DNA"/>
</dbReference>
<protein>
    <submittedName>
        <fullName evidence="1">Uncharacterized protein</fullName>
    </submittedName>
</protein>
<name>A0A9R1P532_TRITD</name>
<proteinExistence type="predicted"/>
<dbReference type="AlphaFoldDB" id="A0A9R1P532"/>
<evidence type="ECO:0000313" key="1">
    <source>
        <dbReference type="EMBL" id="VAH37021.1"/>
    </source>
</evidence>
<dbReference type="Gramene" id="TRITD2Av1G264690.1">
    <property type="protein sequence ID" value="TRITD2Av1G264690.1"/>
    <property type="gene ID" value="TRITD2Av1G264690"/>
</dbReference>
<evidence type="ECO:0000313" key="2">
    <source>
        <dbReference type="Proteomes" id="UP000324705"/>
    </source>
</evidence>
<reference evidence="1 2" key="1">
    <citation type="submission" date="2017-09" db="EMBL/GenBank/DDBJ databases">
        <authorList>
            <consortium name="International Durum Wheat Genome Sequencing Consortium (IDWGSC)"/>
            <person name="Milanesi L."/>
        </authorList>
    </citation>
    <scope>NUCLEOTIDE SEQUENCE [LARGE SCALE GENOMIC DNA]</scope>
    <source>
        <strain evidence="2">cv. Svevo</strain>
    </source>
</reference>
<dbReference type="Proteomes" id="UP000324705">
    <property type="component" value="Chromosome 2A"/>
</dbReference>
<organism evidence="1 2">
    <name type="scientific">Triticum turgidum subsp. durum</name>
    <name type="common">Durum wheat</name>
    <name type="synonym">Triticum durum</name>
    <dbReference type="NCBI Taxonomy" id="4567"/>
    <lineage>
        <taxon>Eukaryota</taxon>
        <taxon>Viridiplantae</taxon>
        <taxon>Streptophyta</taxon>
        <taxon>Embryophyta</taxon>
        <taxon>Tracheophyta</taxon>
        <taxon>Spermatophyta</taxon>
        <taxon>Magnoliopsida</taxon>
        <taxon>Liliopsida</taxon>
        <taxon>Poales</taxon>
        <taxon>Poaceae</taxon>
        <taxon>BOP clade</taxon>
        <taxon>Pooideae</taxon>
        <taxon>Triticodae</taxon>
        <taxon>Triticeae</taxon>
        <taxon>Triticinae</taxon>
        <taxon>Triticum</taxon>
    </lineage>
</organism>
<sequence>MPAYLSIFYQKQFAAHLSVTEVSALESVSSLSSVFLWRRKSPVCIGDCVHMNIFHNIQLNFIVNTSMMVKFFLDLTKMDNVTWDNTLYHRKFSKSSVFLSSTYSVFFPSGSL</sequence>
<accession>A0A9R1P532</accession>